<keyword evidence="4" id="KW-1185">Reference proteome</keyword>
<dbReference type="AlphaFoldDB" id="A0A2T1M191"/>
<evidence type="ECO:0000256" key="2">
    <source>
        <dbReference type="ARBA" id="ARBA00022738"/>
    </source>
</evidence>
<dbReference type="InterPro" id="IPR011989">
    <property type="entry name" value="ARM-like"/>
</dbReference>
<dbReference type="GO" id="GO:0016829">
    <property type="term" value="F:lyase activity"/>
    <property type="evidence" value="ECO:0007669"/>
    <property type="project" value="UniProtKB-KW"/>
</dbReference>
<protein>
    <submittedName>
        <fullName evidence="3">PBS lyase</fullName>
    </submittedName>
</protein>
<proteinExistence type="predicted"/>
<dbReference type="Proteomes" id="UP000239001">
    <property type="component" value="Unassembled WGS sequence"/>
</dbReference>
<dbReference type="InterPro" id="IPR016024">
    <property type="entry name" value="ARM-type_fold"/>
</dbReference>
<dbReference type="PANTHER" id="PTHR12697:SF38">
    <property type="entry name" value="PBS LYASE HEAT DOMAIN PROTEIN REPEAT-CONTAINING PROTEIN"/>
    <property type="match status" value="1"/>
</dbReference>
<dbReference type="SUPFAM" id="SSF48371">
    <property type="entry name" value="ARM repeat"/>
    <property type="match status" value="1"/>
</dbReference>
<dbReference type="GO" id="GO:0016491">
    <property type="term" value="F:oxidoreductase activity"/>
    <property type="evidence" value="ECO:0007669"/>
    <property type="project" value="TreeGrafter"/>
</dbReference>
<accession>A0A2T1M191</accession>
<keyword evidence="1" id="KW-0042">Antenna complex</keyword>
<keyword evidence="2" id="KW-0605">Phycobilisome</keyword>
<dbReference type="InterPro" id="IPR004155">
    <property type="entry name" value="PBS_lyase_HEAT"/>
</dbReference>
<comment type="caution">
    <text evidence="3">The sequence shown here is derived from an EMBL/GenBank/DDBJ whole genome shotgun (WGS) entry which is preliminary data.</text>
</comment>
<evidence type="ECO:0000256" key="1">
    <source>
        <dbReference type="ARBA" id="ARBA00022549"/>
    </source>
</evidence>
<dbReference type="PANTHER" id="PTHR12697">
    <property type="entry name" value="PBS LYASE HEAT-LIKE PROTEIN"/>
    <property type="match status" value="1"/>
</dbReference>
<evidence type="ECO:0000313" key="3">
    <source>
        <dbReference type="EMBL" id="PSF38434.1"/>
    </source>
</evidence>
<dbReference type="GO" id="GO:0030089">
    <property type="term" value="C:phycobilisome"/>
    <property type="evidence" value="ECO:0007669"/>
    <property type="project" value="UniProtKB-KW"/>
</dbReference>
<dbReference type="RefSeq" id="WP_106455877.1">
    <property type="nucleotide sequence ID" value="NZ_PXOH01000004.1"/>
</dbReference>
<reference evidence="3 4" key="1">
    <citation type="submission" date="2018-03" db="EMBL/GenBank/DDBJ databases">
        <title>The ancient ancestry and fast evolution of plastids.</title>
        <authorList>
            <person name="Moore K.R."/>
            <person name="Magnabosco C."/>
            <person name="Momper L."/>
            <person name="Gold D.A."/>
            <person name="Bosak T."/>
            <person name="Fournier G.P."/>
        </authorList>
    </citation>
    <scope>NUCLEOTIDE SEQUENCE [LARGE SCALE GENOMIC DNA]</scope>
    <source>
        <strain evidence="3 4">CCALA 016</strain>
    </source>
</reference>
<dbReference type="OrthoDB" id="5512944at2"/>
<keyword evidence="3" id="KW-0456">Lyase</keyword>
<dbReference type="EMBL" id="PXOH01000004">
    <property type="protein sequence ID" value="PSF38434.1"/>
    <property type="molecule type" value="Genomic_DNA"/>
</dbReference>
<sequence length="410" mass="45845">MLAKLNTAKIELEQANWTLASQILQQLLSEKQEHTDDPNVRDVEWEMILNLAIQILCESDFGQRWEIAKLFPKLGNRAIAPLISLLEDESLDLEIRWFVGRILSQFHHPDCVLALAKLTQQTQEEDLSIMAAQALSEIGLLATEALTELLQIPETRLLATKALSQMRHCETISPLLTVACDDDPNVRAIAIEALGSFKNSQIYPILVAALKDQAAKVRKEAIIALGYFTEKSVLNDTVNHLIPLLYDFKLEICQQTVITLGRLGTPEAIAALFSVLKSPVTPNELKQEIVRALGWIESVDALLYLQEALEWGDGDICQEIITVLSRQKEPQLKQQAAHILVEFYQSGQKVLQDSTIRQTLATSLGDLGEIEGHSLLSNLAQDNNQRVKLHAISALKKLTKQHDNLFEDLT</sequence>
<dbReference type="Pfam" id="PF13646">
    <property type="entry name" value="HEAT_2"/>
    <property type="match status" value="2"/>
</dbReference>
<organism evidence="3 4">
    <name type="scientific">Aphanothece hegewaldii CCALA 016</name>
    <dbReference type="NCBI Taxonomy" id="2107694"/>
    <lineage>
        <taxon>Bacteria</taxon>
        <taxon>Bacillati</taxon>
        <taxon>Cyanobacteriota</taxon>
        <taxon>Cyanophyceae</taxon>
        <taxon>Oscillatoriophycideae</taxon>
        <taxon>Chroococcales</taxon>
        <taxon>Aphanothecaceae</taxon>
        <taxon>Aphanothece</taxon>
    </lineage>
</organism>
<name>A0A2T1M191_9CHRO</name>
<evidence type="ECO:0000313" key="4">
    <source>
        <dbReference type="Proteomes" id="UP000239001"/>
    </source>
</evidence>
<gene>
    <name evidence="3" type="ORF">C7H19_05465</name>
</gene>
<dbReference type="Gene3D" id="1.25.10.10">
    <property type="entry name" value="Leucine-rich Repeat Variant"/>
    <property type="match status" value="3"/>
</dbReference>
<dbReference type="SMART" id="SM00567">
    <property type="entry name" value="EZ_HEAT"/>
    <property type="match status" value="7"/>
</dbReference>
<reference evidence="3 4" key="2">
    <citation type="submission" date="2018-03" db="EMBL/GenBank/DDBJ databases">
        <authorList>
            <person name="Keele B.F."/>
        </authorList>
    </citation>
    <scope>NUCLEOTIDE SEQUENCE [LARGE SCALE GENOMIC DNA]</scope>
    <source>
        <strain evidence="3 4">CCALA 016</strain>
    </source>
</reference>